<dbReference type="PANTHER" id="PTHR43300">
    <property type="entry name" value="ACETYLTRANSFERASE"/>
    <property type="match status" value="1"/>
</dbReference>
<dbReference type="Gene3D" id="2.160.10.10">
    <property type="entry name" value="Hexapeptide repeat proteins"/>
    <property type="match status" value="1"/>
</dbReference>
<accession>A0ABV9CAM1</accession>
<feature type="compositionally biased region" description="Gly residues" evidence="1">
    <location>
        <begin position="203"/>
        <end position="213"/>
    </location>
</feature>
<dbReference type="EMBL" id="JBHSFP010000002">
    <property type="protein sequence ID" value="MFC4529936.1"/>
    <property type="molecule type" value="Genomic_DNA"/>
</dbReference>
<evidence type="ECO:0000313" key="2">
    <source>
        <dbReference type="EMBL" id="MFC4529936.1"/>
    </source>
</evidence>
<protein>
    <submittedName>
        <fullName evidence="2">DapH/DapD/GlmU-related protein</fullName>
    </submittedName>
</protein>
<dbReference type="InterPro" id="IPR050179">
    <property type="entry name" value="Trans_hexapeptide_repeat"/>
</dbReference>
<dbReference type="RefSeq" id="WP_380837047.1">
    <property type="nucleotide sequence ID" value="NZ_JBHSFP010000002.1"/>
</dbReference>
<sequence>MTEPRIAATADVDPSAKIGTGTVIWHLAQVREHATLGEGCILGRGAYVGPGVRVGDRVKLQNYSLVYEPAVLEDGVFIGPAAVLTNDVYPRSTDVGGELKRDGDWAAEGVVVRAGASVGARAVILAGRTIGRYALIAAGAVVIRDVPDFALVAGNPARRVGWVGRAGVTLREESPGRWRCPSTGETYTEAGGLLTGPGETSTGTGGPPAGPGGTFSEAGGVPAGPGEPS</sequence>
<name>A0ABV9CAM1_9ACTN</name>
<organism evidence="2 3">
    <name type="scientific">Sphaerisporangium dianthi</name>
    <dbReference type="NCBI Taxonomy" id="1436120"/>
    <lineage>
        <taxon>Bacteria</taxon>
        <taxon>Bacillati</taxon>
        <taxon>Actinomycetota</taxon>
        <taxon>Actinomycetes</taxon>
        <taxon>Streptosporangiales</taxon>
        <taxon>Streptosporangiaceae</taxon>
        <taxon>Sphaerisporangium</taxon>
    </lineage>
</organism>
<dbReference type="PANTHER" id="PTHR43300:SF4">
    <property type="entry name" value="ACYL-[ACYL-CARRIER-PROTEIN]--UDP-N-ACETYLGLUCOSAMINE O-ACYLTRANSFERASE"/>
    <property type="match status" value="1"/>
</dbReference>
<dbReference type="Proteomes" id="UP001596004">
    <property type="component" value="Unassembled WGS sequence"/>
</dbReference>
<evidence type="ECO:0000313" key="3">
    <source>
        <dbReference type="Proteomes" id="UP001596004"/>
    </source>
</evidence>
<feature type="compositionally biased region" description="Low complexity" evidence="1">
    <location>
        <begin position="217"/>
        <end position="229"/>
    </location>
</feature>
<proteinExistence type="predicted"/>
<keyword evidence="3" id="KW-1185">Reference proteome</keyword>
<gene>
    <name evidence="2" type="ORF">ACFO60_04090</name>
</gene>
<dbReference type="Pfam" id="PF00132">
    <property type="entry name" value="Hexapep"/>
    <property type="match status" value="1"/>
</dbReference>
<dbReference type="InterPro" id="IPR001451">
    <property type="entry name" value="Hexapep"/>
</dbReference>
<evidence type="ECO:0000256" key="1">
    <source>
        <dbReference type="SAM" id="MobiDB-lite"/>
    </source>
</evidence>
<feature type="region of interest" description="Disordered" evidence="1">
    <location>
        <begin position="174"/>
        <end position="229"/>
    </location>
</feature>
<comment type="caution">
    <text evidence="2">The sequence shown here is derived from an EMBL/GenBank/DDBJ whole genome shotgun (WGS) entry which is preliminary data.</text>
</comment>
<reference evidence="3" key="1">
    <citation type="journal article" date="2019" name="Int. J. Syst. Evol. Microbiol.">
        <title>The Global Catalogue of Microorganisms (GCM) 10K type strain sequencing project: providing services to taxonomists for standard genome sequencing and annotation.</title>
        <authorList>
            <consortium name="The Broad Institute Genomics Platform"/>
            <consortium name="The Broad Institute Genome Sequencing Center for Infectious Disease"/>
            <person name="Wu L."/>
            <person name="Ma J."/>
        </authorList>
    </citation>
    <scope>NUCLEOTIDE SEQUENCE [LARGE SCALE GENOMIC DNA]</scope>
    <source>
        <strain evidence="3">CGMCC 4.7132</strain>
    </source>
</reference>
<dbReference type="CDD" id="cd03358">
    <property type="entry name" value="LbH_WxcM_N_like"/>
    <property type="match status" value="1"/>
</dbReference>
<dbReference type="SUPFAM" id="SSF51161">
    <property type="entry name" value="Trimeric LpxA-like enzymes"/>
    <property type="match status" value="1"/>
</dbReference>
<dbReference type="InterPro" id="IPR011004">
    <property type="entry name" value="Trimer_LpxA-like_sf"/>
</dbReference>